<dbReference type="CDD" id="cd07177">
    <property type="entry name" value="terB_like"/>
    <property type="match status" value="1"/>
</dbReference>
<gene>
    <name evidence="1" type="ORF">BDD16_002187</name>
</gene>
<keyword evidence="2" id="KW-1185">Reference proteome</keyword>
<sequence>MRSYPRNSPEAAARVVALALLADGHLSLVEIDALELHGVAERLGLSGQAFREVMHGLCEDLLVQSPMVWSNNSHIDPHLVRGLLAEIDHPGLCAELMHICRTVIESDRHVADSEAMMLSTAFVHWHHTLTQRTMALAA</sequence>
<protein>
    <recommendedName>
        <fullName evidence="3">TerB family tellurite resistance protein</fullName>
    </recommendedName>
</protein>
<evidence type="ECO:0000313" key="2">
    <source>
        <dbReference type="Proteomes" id="UP000518288"/>
    </source>
</evidence>
<reference evidence="1 2" key="1">
    <citation type="submission" date="2020-07" db="EMBL/GenBank/DDBJ databases">
        <title>Genomic Encyclopedia of Archaeal and Bacterial Type Strains, Phase II (KMG-II): from individual species to whole genera.</title>
        <authorList>
            <person name="Goeker M."/>
        </authorList>
    </citation>
    <scope>NUCLEOTIDE SEQUENCE [LARGE SCALE GENOMIC DNA]</scope>
    <source>
        <strain evidence="1 2">DSM 21226</strain>
    </source>
</reference>
<evidence type="ECO:0008006" key="3">
    <source>
        <dbReference type="Google" id="ProtNLM"/>
    </source>
</evidence>
<name>A0A7Y9QXF8_9BURK</name>
<comment type="caution">
    <text evidence="1">The sequence shown here is derived from an EMBL/GenBank/DDBJ whole genome shotgun (WGS) entry which is preliminary data.</text>
</comment>
<dbReference type="InterPro" id="IPR029024">
    <property type="entry name" value="TerB-like"/>
</dbReference>
<dbReference type="Proteomes" id="UP000518288">
    <property type="component" value="Unassembled WGS sequence"/>
</dbReference>
<dbReference type="RefSeq" id="WP_179633996.1">
    <property type="nucleotide sequence ID" value="NZ_CAXYYM010000013.1"/>
</dbReference>
<evidence type="ECO:0000313" key="1">
    <source>
        <dbReference type="EMBL" id="NYG33201.1"/>
    </source>
</evidence>
<organism evidence="1 2">
    <name type="scientific">Sphaerotilus montanus</name>
    <dbReference type="NCBI Taxonomy" id="522889"/>
    <lineage>
        <taxon>Bacteria</taxon>
        <taxon>Pseudomonadati</taxon>
        <taxon>Pseudomonadota</taxon>
        <taxon>Betaproteobacteria</taxon>
        <taxon>Burkholderiales</taxon>
        <taxon>Sphaerotilaceae</taxon>
        <taxon>Sphaerotilus</taxon>
    </lineage>
</organism>
<dbReference type="SUPFAM" id="SSF158682">
    <property type="entry name" value="TerB-like"/>
    <property type="match status" value="1"/>
</dbReference>
<proteinExistence type="predicted"/>
<dbReference type="AlphaFoldDB" id="A0A7Y9QXF8"/>
<accession>A0A7Y9QXF8</accession>
<dbReference type="EMBL" id="JACCFH010000001">
    <property type="protein sequence ID" value="NYG33201.1"/>
    <property type="molecule type" value="Genomic_DNA"/>
</dbReference>